<evidence type="ECO:0000256" key="3">
    <source>
        <dbReference type="ARBA" id="ARBA00023163"/>
    </source>
</evidence>
<comment type="caution">
    <text evidence="5">The sequence shown here is derived from an EMBL/GenBank/DDBJ whole genome shotgun (WGS) entry which is preliminary data.</text>
</comment>
<dbReference type="SMART" id="SM00345">
    <property type="entry name" value="HTH_GNTR"/>
    <property type="match status" value="1"/>
</dbReference>
<dbReference type="Proteomes" id="UP000481583">
    <property type="component" value="Unassembled WGS sequence"/>
</dbReference>
<dbReference type="PRINTS" id="PR00035">
    <property type="entry name" value="HTHGNTR"/>
</dbReference>
<dbReference type="PANTHER" id="PTHR44846">
    <property type="entry name" value="MANNOSYL-D-GLYCERATE TRANSPORT/METABOLISM SYSTEM REPRESSOR MNGR-RELATED"/>
    <property type="match status" value="1"/>
</dbReference>
<dbReference type="InterPro" id="IPR036388">
    <property type="entry name" value="WH-like_DNA-bd_sf"/>
</dbReference>
<dbReference type="GO" id="GO:0045892">
    <property type="term" value="P:negative regulation of DNA-templated transcription"/>
    <property type="evidence" value="ECO:0007669"/>
    <property type="project" value="TreeGrafter"/>
</dbReference>
<dbReference type="RefSeq" id="WP_165229423.1">
    <property type="nucleotide sequence ID" value="NZ_JAAKZV010000001.1"/>
</dbReference>
<dbReference type="Gene3D" id="3.40.1410.10">
    <property type="entry name" value="Chorismate lyase-like"/>
    <property type="match status" value="1"/>
</dbReference>
<evidence type="ECO:0000256" key="1">
    <source>
        <dbReference type="ARBA" id="ARBA00023015"/>
    </source>
</evidence>
<keyword evidence="2" id="KW-0238">DNA-binding</keyword>
<proteinExistence type="predicted"/>
<dbReference type="PANTHER" id="PTHR44846:SF1">
    <property type="entry name" value="MANNOSYL-D-GLYCERATE TRANSPORT_METABOLISM SYSTEM REPRESSOR MNGR-RELATED"/>
    <property type="match status" value="1"/>
</dbReference>
<dbReference type="PROSITE" id="PS50949">
    <property type="entry name" value="HTH_GNTR"/>
    <property type="match status" value="1"/>
</dbReference>
<keyword evidence="6" id="KW-1185">Reference proteome</keyword>
<dbReference type="AlphaFoldDB" id="A0A6G4TRC2"/>
<gene>
    <name evidence="5" type="ORF">G5C51_00200</name>
</gene>
<evidence type="ECO:0000256" key="2">
    <source>
        <dbReference type="ARBA" id="ARBA00023125"/>
    </source>
</evidence>
<dbReference type="SUPFAM" id="SSF64288">
    <property type="entry name" value="Chorismate lyase-like"/>
    <property type="match status" value="1"/>
</dbReference>
<accession>A0A6G4TRC2</accession>
<feature type="domain" description="HTH gntR-type" evidence="4">
    <location>
        <begin position="18"/>
        <end position="84"/>
    </location>
</feature>
<dbReference type="InterPro" id="IPR000524">
    <property type="entry name" value="Tscrpt_reg_HTH_GntR"/>
</dbReference>
<dbReference type="Gene3D" id="1.10.10.10">
    <property type="entry name" value="Winged helix-like DNA-binding domain superfamily/Winged helix DNA-binding domain"/>
    <property type="match status" value="1"/>
</dbReference>
<dbReference type="SUPFAM" id="SSF46785">
    <property type="entry name" value="Winged helix' DNA-binding domain"/>
    <property type="match status" value="1"/>
</dbReference>
<dbReference type="InterPro" id="IPR028978">
    <property type="entry name" value="Chorismate_lyase_/UTRA_dom_sf"/>
</dbReference>
<organism evidence="5 6">
    <name type="scientific">Streptomyces coryli</name>
    <dbReference type="NCBI Taxonomy" id="1128680"/>
    <lineage>
        <taxon>Bacteria</taxon>
        <taxon>Bacillati</taxon>
        <taxon>Actinomycetota</taxon>
        <taxon>Actinomycetes</taxon>
        <taxon>Kitasatosporales</taxon>
        <taxon>Streptomycetaceae</taxon>
        <taxon>Streptomyces</taxon>
    </lineage>
</organism>
<sequence length="277" mass="29438">MTEDDWAHRLAVSPGAAVPLYYQLRERLRAVIAECDPDTLLPSEKALMDYAGVSRATVRKAIADLVQEGLLATRQGSGTYTAPRRIPTELGRRPAGFTETMRERGRRPSTRLLSGQTVPAAPDIAARLGIPAGEPVVEIERVRLLEDEPCMLERAHIPARLVPGLLDQDLTGSLYDLLGGDYGLAPAEGSESIVAVNADHRLARALNVPVAAALIATARTTRTAEGTGLEYTIRHARGDMCSFTVPLTGGAGSTLTDRSGTDPLLASAAAGEARPLV</sequence>
<dbReference type="CDD" id="cd07377">
    <property type="entry name" value="WHTH_GntR"/>
    <property type="match status" value="1"/>
</dbReference>
<protein>
    <submittedName>
        <fullName evidence="5">GntR family transcriptional regulator</fullName>
    </submittedName>
</protein>
<dbReference type="InterPro" id="IPR011663">
    <property type="entry name" value="UTRA"/>
</dbReference>
<evidence type="ECO:0000313" key="5">
    <source>
        <dbReference type="EMBL" id="NGN62333.1"/>
    </source>
</evidence>
<dbReference type="GO" id="GO:0003677">
    <property type="term" value="F:DNA binding"/>
    <property type="evidence" value="ECO:0007669"/>
    <property type="project" value="UniProtKB-KW"/>
</dbReference>
<dbReference type="Pfam" id="PF00392">
    <property type="entry name" value="GntR"/>
    <property type="match status" value="1"/>
</dbReference>
<dbReference type="SMART" id="SM00866">
    <property type="entry name" value="UTRA"/>
    <property type="match status" value="1"/>
</dbReference>
<keyword evidence="1" id="KW-0805">Transcription regulation</keyword>
<evidence type="ECO:0000313" key="6">
    <source>
        <dbReference type="Proteomes" id="UP000481583"/>
    </source>
</evidence>
<dbReference type="GO" id="GO:0003700">
    <property type="term" value="F:DNA-binding transcription factor activity"/>
    <property type="evidence" value="ECO:0007669"/>
    <property type="project" value="InterPro"/>
</dbReference>
<keyword evidence="3" id="KW-0804">Transcription</keyword>
<name>A0A6G4TRC2_9ACTN</name>
<dbReference type="EMBL" id="JAAKZV010000001">
    <property type="protein sequence ID" value="NGN62333.1"/>
    <property type="molecule type" value="Genomic_DNA"/>
</dbReference>
<dbReference type="Pfam" id="PF07702">
    <property type="entry name" value="UTRA"/>
    <property type="match status" value="1"/>
</dbReference>
<evidence type="ECO:0000259" key="4">
    <source>
        <dbReference type="PROSITE" id="PS50949"/>
    </source>
</evidence>
<dbReference type="InterPro" id="IPR036390">
    <property type="entry name" value="WH_DNA-bd_sf"/>
</dbReference>
<reference evidence="5 6" key="1">
    <citation type="submission" date="2020-02" db="EMBL/GenBank/DDBJ databases">
        <title>Whole-genome analyses of novel actinobacteria.</title>
        <authorList>
            <person name="Sahin N."/>
        </authorList>
    </citation>
    <scope>NUCLEOTIDE SEQUENCE [LARGE SCALE GENOMIC DNA]</scope>
    <source>
        <strain evidence="5 6">A7024</strain>
    </source>
</reference>
<dbReference type="InterPro" id="IPR050679">
    <property type="entry name" value="Bact_HTH_transcr_reg"/>
</dbReference>